<dbReference type="RefSeq" id="WP_183959018.1">
    <property type="nucleotide sequence ID" value="NZ_JACHHP010000001.1"/>
</dbReference>
<proteinExistence type="predicted"/>
<feature type="domain" description="MobA-like NTP transferase" evidence="2">
    <location>
        <begin position="9"/>
        <end position="158"/>
    </location>
</feature>
<evidence type="ECO:0000259" key="2">
    <source>
        <dbReference type="Pfam" id="PF12804"/>
    </source>
</evidence>
<dbReference type="CDD" id="cd04182">
    <property type="entry name" value="GT_2_like_f"/>
    <property type="match status" value="1"/>
</dbReference>
<organism evidence="3 4">
    <name type="scientific">Chiayiivirga flava</name>
    <dbReference type="NCBI Taxonomy" id="659595"/>
    <lineage>
        <taxon>Bacteria</taxon>
        <taxon>Pseudomonadati</taxon>
        <taxon>Pseudomonadota</taxon>
        <taxon>Gammaproteobacteria</taxon>
        <taxon>Lysobacterales</taxon>
        <taxon>Lysobacteraceae</taxon>
        <taxon>Chiayiivirga</taxon>
    </lineage>
</organism>
<keyword evidence="1" id="KW-0460">Magnesium</keyword>
<gene>
    <name evidence="3" type="ORF">HNQ52_000261</name>
</gene>
<keyword evidence="4" id="KW-1185">Reference proteome</keyword>
<evidence type="ECO:0000256" key="1">
    <source>
        <dbReference type="ARBA" id="ARBA00022842"/>
    </source>
</evidence>
<dbReference type="EMBL" id="JACHHP010000001">
    <property type="protein sequence ID" value="MBB5206745.1"/>
    <property type="molecule type" value="Genomic_DNA"/>
</dbReference>
<name>A0A7W8D4Q4_9GAMM</name>
<keyword evidence="3" id="KW-0808">Transferase</keyword>
<accession>A0A7W8D4Q4</accession>
<dbReference type="AlphaFoldDB" id="A0A7W8D4Q4"/>
<comment type="caution">
    <text evidence="3">The sequence shown here is derived from an EMBL/GenBank/DDBJ whole genome shotgun (WGS) entry which is preliminary data.</text>
</comment>
<reference evidence="3 4" key="1">
    <citation type="submission" date="2020-08" db="EMBL/GenBank/DDBJ databases">
        <title>Genomic Encyclopedia of Type Strains, Phase IV (KMG-IV): sequencing the most valuable type-strain genomes for metagenomic binning, comparative biology and taxonomic classification.</title>
        <authorList>
            <person name="Goeker M."/>
        </authorList>
    </citation>
    <scope>NUCLEOTIDE SEQUENCE [LARGE SCALE GENOMIC DNA]</scope>
    <source>
        <strain evidence="3 4">DSM 24163</strain>
    </source>
</reference>
<dbReference type="InterPro" id="IPR025877">
    <property type="entry name" value="MobA-like_NTP_Trfase"/>
</dbReference>
<protein>
    <submittedName>
        <fullName evidence="3">Molybdenum cofactor cytidylyltransferase</fullName>
        <ecNumber evidence="3">2.7.7.76</ecNumber>
    </submittedName>
</protein>
<dbReference type="EC" id="2.7.7.76" evidence="3"/>
<keyword evidence="3" id="KW-0548">Nucleotidyltransferase</keyword>
<dbReference type="PANTHER" id="PTHR43777">
    <property type="entry name" value="MOLYBDENUM COFACTOR CYTIDYLYLTRANSFERASE"/>
    <property type="match status" value="1"/>
</dbReference>
<dbReference type="Pfam" id="PF12804">
    <property type="entry name" value="NTP_transf_3"/>
    <property type="match status" value="1"/>
</dbReference>
<dbReference type="SUPFAM" id="SSF53448">
    <property type="entry name" value="Nucleotide-diphospho-sugar transferases"/>
    <property type="match status" value="1"/>
</dbReference>
<dbReference type="Proteomes" id="UP000521199">
    <property type="component" value="Unassembled WGS sequence"/>
</dbReference>
<dbReference type="Gene3D" id="3.90.550.10">
    <property type="entry name" value="Spore Coat Polysaccharide Biosynthesis Protein SpsA, Chain A"/>
    <property type="match status" value="1"/>
</dbReference>
<sequence>MTSRPPHAALLLAAGASRRLGQPKALLRRDGEPLVRRVARLLLETAPSECVVVVGDGHDAISQALAGLPVRVVPNPDWRDGLSASLRRGAEALAAHAGSTLIATLDQLHLDAAHLCALRDAPDPARDAVSAYAGTCGVPARVSRATLDAARTLRGDRGFGVRWATLRPPPHRIVCEALAFDLDTPDDLAHARAQGWIDPA</sequence>
<dbReference type="GO" id="GO:0061602">
    <property type="term" value="F:molybdenum cofactor cytidylyltransferase activity"/>
    <property type="evidence" value="ECO:0007669"/>
    <property type="project" value="UniProtKB-EC"/>
</dbReference>
<dbReference type="InterPro" id="IPR029044">
    <property type="entry name" value="Nucleotide-diphossugar_trans"/>
</dbReference>
<dbReference type="PANTHER" id="PTHR43777:SF1">
    <property type="entry name" value="MOLYBDENUM COFACTOR CYTIDYLYLTRANSFERASE"/>
    <property type="match status" value="1"/>
</dbReference>
<evidence type="ECO:0000313" key="3">
    <source>
        <dbReference type="EMBL" id="MBB5206745.1"/>
    </source>
</evidence>
<evidence type="ECO:0000313" key="4">
    <source>
        <dbReference type="Proteomes" id="UP000521199"/>
    </source>
</evidence>